<evidence type="ECO:0000313" key="1">
    <source>
        <dbReference type="EMBL" id="MDQ0165404.1"/>
    </source>
</evidence>
<keyword evidence="2" id="KW-1185">Reference proteome</keyword>
<keyword evidence="1" id="KW-0456">Lyase</keyword>
<protein>
    <submittedName>
        <fullName evidence="1">Tetraprenyl-beta-curcumene synthase</fullName>
        <ecNumber evidence="1">4.2.3.130</ecNumber>
    </submittedName>
</protein>
<proteinExistence type="predicted"/>
<dbReference type="Proteomes" id="UP001235840">
    <property type="component" value="Unassembled WGS sequence"/>
</dbReference>
<evidence type="ECO:0000313" key="2">
    <source>
        <dbReference type="Proteomes" id="UP001235840"/>
    </source>
</evidence>
<dbReference type="RefSeq" id="WP_307392465.1">
    <property type="nucleotide sequence ID" value="NZ_BAAADK010000045.1"/>
</dbReference>
<sequence>MSNQITDQRNNHRIRAQVPQKPIQLMKAVYKQTLPAIHKQLSYWKRKAENISDQELREQALSSIKSKQFHCQGGGVYALLAPKELRTYVYQFIVAYQTISDYLDNLCDRSISQDATNFRRLHQAMIDALTKPSDMDELDYYEYQEHKADNGYLKELVQTCQAALERLPSVQHYHSHMMVLAQLYCDLQVYKHITPEKREEALRDWWENYKDVYSQLEWYEFAAATGSTLGLFYYAALAANRLHSDDLDQQAFQSYFPYVQGLHILLDYFIDQEEDRQGGDLNFCFYYKDEREKQQRLLWMYQQSKHAVDRLPFSSFHQMVVDGLISIYLADPKVRKQQEVRKVAKSFIKQGSWIMRFFHWNGWLIHRKIKKV</sequence>
<accession>A0ABT9VWQ6</accession>
<dbReference type="EMBL" id="JAUSTY010000004">
    <property type="protein sequence ID" value="MDQ0165404.1"/>
    <property type="molecule type" value="Genomic_DNA"/>
</dbReference>
<organism evidence="1 2">
    <name type="scientific">Caldalkalibacillus horti</name>
    <dbReference type="NCBI Taxonomy" id="77523"/>
    <lineage>
        <taxon>Bacteria</taxon>
        <taxon>Bacillati</taxon>
        <taxon>Bacillota</taxon>
        <taxon>Bacilli</taxon>
        <taxon>Bacillales</taxon>
        <taxon>Bacillaceae</taxon>
        <taxon>Caldalkalibacillus</taxon>
    </lineage>
</organism>
<gene>
    <name evidence="1" type="ORF">J2S11_001304</name>
</gene>
<dbReference type="GO" id="GO:0016829">
    <property type="term" value="F:lyase activity"/>
    <property type="evidence" value="ECO:0007669"/>
    <property type="project" value="UniProtKB-KW"/>
</dbReference>
<dbReference type="Pfam" id="PF10776">
    <property type="entry name" value="DUF2600"/>
    <property type="match status" value="1"/>
</dbReference>
<dbReference type="InterPro" id="IPR019712">
    <property type="entry name" value="YtpB-like"/>
</dbReference>
<comment type="caution">
    <text evidence="1">The sequence shown here is derived from an EMBL/GenBank/DDBJ whole genome shotgun (WGS) entry which is preliminary data.</text>
</comment>
<name>A0ABT9VWQ6_9BACI</name>
<reference evidence="1 2" key="1">
    <citation type="submission" date="2023-07" db="EMBL/GenBank/DDBJ databases">
        <title>Genomic Encyclopedia of Type Strains, Phase IV (KMG-IV): sequencing the most valuable type-strain genomes for metagenomic binning, comparative biology and taxonomic classification.</title>
        <authorList>
            <person name="Goeker M."/>
        </authorList>
    </citation>
    <scope>NUCLEOTIDE SEQUENCE [LARGE SCALE GENOMIC DNA]</scope>
    <source>
        <strain evidence="1 2">DSM 12751</strain>
    </source>
</reference>
<dbReference type="EC" id="4.2.3.130" evidence="1"/>